<dbReference type="InterPro" id="IPR055261">
    <property type="entry name" value="PI_transfer_N"/>
</dbReference>
<evidence type="ECO:0000313" key="3">
    <source>
        <dbReference type="EMBL" id="PVD31207.1"/>
    </source>
</evidence>
<name>A0A2T7PCS3_POMCA</name>
<dbReference type="InterPro" id="IPR001666">
    <property type="entry name" value="PI_transfer"/>
</dbReference>
<evidence type="ECO:0000256" key="1">
    <source>
        <dbReference type="SAM" id="MobiDB-lite"/>
    </source>
</evidence>
<evidence type="ECO:0000259" key="2">
    <source>
        <dbReference type="Pfam" id="PF02121"/>
    </source>
</evidence>
<dbReference type="PANTHER" id="PTHR10658:SF11">
    <property type="entry name" value="VIBRATOR, ISOFORM B"/>
    <property type="match status" value="1"/>
</dbReference>
<comment type="caution">
    <text evidence="3">The sequence shown here is derived from an EMBL/GenBank/DDBJ whole genome shotgun (WGS) entry which is preliminary data.</text>
</comment>
<dbReference type="AlphaFoldDB" id="A0A2T7PCS3"/>
<proteinExistence type="predicted"/>
<dbReference type="GO" id="GO:0008525">
    <property type="term" value="F:phosphatidylcholine transporter activity"/>
    <property type="evidence" value="ECO:0007669"/>
    <property type="project" value="TreeGrafter"/>
</dbReference>
<accession>A0A2T7PCS3</accession>
<gene>
    <name evidence="3" type="ORF">C0Q70_06619</name>
</gene>
<dbReference type="Gene3D" id="3.30.530.20">
    <property type="match status" value="1"/>
</dbReference>
<dbReference type="InterPro" id="IPR023393">
    <property type="entry name" value="START-like_dom_sf"/>
</dbReference>
<sequence>MPVPGRILECRIVLPMTVEEYHTAQLWSVAEASKNETGGGDGLEVLVNTPFDEDSDPEIQPPEQLEAGGKVYTRGQYTHKKYHLQSKVPAWVRALAPKGSLEMEEKAWNAYPYCRTVISNPDYMKDGFYIIIESFHAQDRGEQENVHQLTPEELAVREVHRIDIVNSKVQPSDYRAEWDPALFKSEKTGRGPLRKDKDFKDDNRAFGSWVKDTEPAMCCYKLVRVLFKWWGLQNKVEKFILRQERRLFTNFHRQVFCWIDKWYGLTMEDIRAIEEKTKAELDEQRSKGPVRGTVATKDDKDE</sequence>
<evidence type="ECO:0000313" key="4">
    <source>
        <dbReference type="Proteomes" id="UP000245119"/>
    </source>
</evidence>
<dbReference type="EMBL" id="PZQS01000004">
    <property type="protein sequence ID" value="PVD31207.1"/>
    <property type="molecule type" value="Genomic_DNA"/>
</dbReference>
<feature type="domain" description="Phosphatidylinositol transfer protein N-terminal" evidence="2">
    <location>
        <begin position="7"/>
        <end position="278"/>
    </location>
</feature>
<dbReference type="PANTHER" id="PTHR10658">
    <property type="entry name" value="PHOSPHATIDYLINOSITOL TRANSFER PROTEIN"/>
    <property type="match status" value="1"/>
</dbReference>
<reference evidence="3 4" key="1">
    <citation type="submission" date="2018-04" db="EMBL/GenBank/DDBJ databases">
        <title>The genome of golden apple snail Pomacea canaliculata provides insight into stress tolerance and invasive adaptation.</title>
        <authorList>
            <person name="Liu C."/>
            <person name="Liu B."/>
            <person name="Ren Y."/>
            <person name="Zhang Y."/>
            <person name="Wang H."/>
            <person name="Li S."/>
            <person name="Jiang F."/>
            <person name="Yin L."/>
            <person name="Zhang G."/>
            <person name="Qian W."/>
            <person name="Fan W."/>
        </authorList>
    </citation>
    <scope>NUCLEOTIDE SEQUENCE [LARGE SCALE GENOMIC DNA]</scope>
    <source>
        <strain evidence="3">SZHN2017</strain>
        <tissue evidence="3">Muscle</tissue>
    </source>
</reference>
<protein>
    <recommendedName>
        <fullName evidence="2">Phosphatidylinositol transfer protein N-terminal domain-containing protein</fullName>
    </recommendedName>
</protein>
<feature type="region of interest" description="Disordered" evidence="1">
    <location>
        <begin position="278"/>
        <end position="302"/>
    </location>
</feature>
<dbReference type="GO" id="GO:0005737">
    <property type="term" value="C:cytoplasm"/>
    <property type="evidence" value="ECO:0007669"/>
    <property type="project" value="TreeGrafter"/>
</dbReference>
<dbReference type="OrthoDB" id="18453at2759"/>
<keyword evidence="4" id="KW-1185">Reference proteome</keyword>
<dbReference type="FunFam" id="3.30.530.20:FF:000025">
    <property type="entry name" value="Phosphatidylinositol transfer protein beta"/>
    <property type="match status" value="1"/>
</dbReference>
<dbReference type="GO" id="GO:0008526">
    <property type="term" value="F:phosphatidylinositol transfer activity"/>
    <property type="evidence" value="ECO:0007669"/>
    <property type="project" value="TreeGrafter"/>
</dbReference>
<dbReference type="GO" id="GO:0035091">
    <property type="term" value="F:phosphatidylinositol binding"/>
    <property type="evidence" value="ECO:0007669"/>
    <property type="project" value="TreeGrafter"/>
</dbReference>
<dbReference type="PRINTS" id="PR00391">
    <property type="entry name" value="PITRANSFER"/>
</dbReference>
<dbReference type="Proteomes" id="UP000245119">
    <property type="component" value="Linkage Group LG4"/>
</dbReference>
<dbReference type="STRING" id="400727.A0A2T7PCS3"/>
<dbReference type="Pfam" id="PF02121">
    <property type="entry name" value="IP_trans"/>
    <property type="match status" value="1"/>
</dbReference>
<dbReference type="SUPFAM" id="SSF55961">
    <property type="entry name" value="Bet v1-like"/>
    <property type="match status" value="1"/>
</dbReference>
<dbReference type="GO" id="GO:0031210">
    <property type="term" value="F:phosphatidylcholine binding"/>
    <property type="evidence" value="ECO:0007669"/>
    <property type="project" value="TreeGrafter"/>
</dbReference>
<dbReference type="OMA" id="QHNVHEL"/>
<organism evidence="3 4">
    <name type="scientific">Pomacea canaliculata</name>
    <name type="common">Golden apple snail</name>
    <dbReference type="NCBI Taxonomy" id="400727"/>
    <lineage>
        <taxon>Eukaryota</taxon>
        <taxon>Metazoa</taxon>
        <taxon>Spiralia</taxon>
        <taxon>Lophotrochozoa</taxon>
        <taxon>Mollusca</taxon>
        <taxon>Gastropoda</taxon>
        <taxon>Caenogastropoda</taxon>
        <taxon>Architaenioglossa</taxon>
        <taxon>Ampullarioidea</taxon>
        <taxon>Ampullariidae</taxon>
        <taxon>Pomacea</taxon>
    </lineage>
</organism>